<keyword evidence="3" id="KW-1185">Reference proteome</keyword>
<accession>A0A0F4Z374</accession>
<proteinExistence type="predicted"/>
<evidence type="ECO:0000256" key="1">
    <source>
        <dbReference type="SAM" id="Phobius"/>
    </source>
</evidence>
<dbReference type="AlphaFoldDB" id="A0A0F4Z374"/>
<dbReference type="EMBL" id="LASV01000040">
    <property type="protein sequence ID" value="KKA24957.1"/>
    <property type="molecule type" value="Genomic_DNA"/>
</dbReference>
<keyword evidence="1" id="KW-0472">Membrane</keyword>
<dbReference type="Proteomes" id="UP000053958">
    <property type="component" value="Unassembled WGS sequence"/>
</dbReference>
<keyword evidence="1" id="KW-0812">Transmembrane</keyword>
<name>A0A0F4Z374_RASE3</name>
<gene>
    <name evidence="2" type="ORF">T310_0991</name>
</gene>
<reference evidence="2 3" key="1">
    <citation type="submission" date="2015-04" db="EMBL/GenBank/DDBJ databases">
        <authorList>
            <person name="Heijne W.H."/>
            <person name="Fedorova N.D."/>
            <person name="Nierman W.C."/>
            <person name="Vollebregt A.W."/>
            <person name="Zhao Z."/>
            <person name="Wu L."/>
            <person name="Kumar M."/>
            <person name="Stam H."/>
            <person name="van den Berg M.A."/>
            <person name="Pel H.J."/>
        </authorList>
    </citation>
    <scope>NUCLEOTIDE SEQUENCE [LARGE SCALE GENOMIC DNA]</scope>
    <source>
        <strain evidence="2 3">CBS 393.64</strain>
    </source>
</reference>
<sequence length="93" mass="10474">MYSDIFVLYVSLCTQVSCCICCIILYSREEKLSPQAWKIFSIGWYGRTFAFAVEMGRAGAKSKATMVCPLLALKVIRKNEDMSVLETSDSLPF</sequence>
<evidence type="ECO:0000313" key="2">
    <source>
        <dbReference type="EMBL" id="KKA24957.1"/>
    </source>
</evidence>
<protein>
    <submittedName>
        <fullName evidence="2">Uncharacterized protein</fullName>
    </submittedName>
</protein>
<dbReference type="GeneID" id="25313045"/>
<evidence type="ECO:0000313" key="3">
    <source>
        <dbReference type="Proteomes" id="UP000053958"/>
    </source>
</evidence>
<comment type="caution">
    <text evidence="2">The sequence shown here is derived from an EMBL/GenBank/DDBJ whole genome shotgun (WGS) entry which is preliminary data.</text>
</comment>
<organism evidence="2 3">
    <name type="scientific">Rasamsonia emersonii (strain ATCC 16479 / CBS 393.64 / IMI 116815)</name>
    <dbReference type="NCBI Taxonomy" id="1408163"/>
    <lineage>
        <taxon>Eukaryota</taxon>
        <taxon>Fungi</taxon>
        <taxon>Dikarya</taxon>
        <taxon>Ascomycota</taxon>
        <taxon>Pezizomycotina</taxon>
        <taxon>Eurotiomycetes</taxon>
        <taxon>Eurotiomycetidae</taxon>
        <taxon>Eurotiales</taxon>
        <taxon>Trichocomaceae</taxon>
        <taxon>Rasamsonia</taxon>
    </lineage>
</organism>
<keyword evidence="1" id="KW-1133">Transmembrane helix</keyword>
<feature type="transmembrane region" description="Helical" evidence="1">
    <location>
        <begin position="6"/>
        <end position="26"/>
    </location>
</feature>
<dbReference type="RefSeq" id="XP_013331569.1">
    <property type="nucleotide sequence ID" value="XM_013476115.1"/>
</dbReference>